<dbReference type="GO" id="GO:0010387">
    <property type="term" value="P:COP9 signalosome assembly"/>
    <property type="evidence" value="ECO:0007669"/>
    <property type="project" value="InterPro"/>
</dbReference>
<feature type="domain" description="CSN8/PSMD8/EIF3K" evidence="6">
    <location>
        <begin position="28"/>
        <end position="154"/>
    </location>
</feature>
<dbReference type="InParanoid" id="A0A482X9Y0"/>
<gene>
    <name evidence="7" type="ORF">LSTR_LSTR004455</name>
</gene>
<keyword evidence="5" id="KW-0539">Nucleus</keyword>
<dbReference type="OrthoDB" id="5351233at2759"/>
<reference evidence="7 8" key="1">
    <citation type="journal article" date="2017" name="Gigascience">
        <title>Genome sequence of the small brown planthopper, Laodelphax striatellus.</title>
        <authorList>
            <person name="Zhu J."/>
            <person name="Jiang F."/>
            <person name="Wang X."/>
            <person name="Yang P."/>
            <person name="Bao Y."/>
            <person name="Zhao W."/>
            <person name="Wang W."/>
            <person name="Lu H."/>
            <person name="Wang Q."/>
            <person name="Cui N."/>
            <person name="Li J."/>
            <person name="Chen X."/>
            <person name="Luo L."/>
            <person name="Yu J."/>
            <person name="Kang L."/>
            <person name="Cui F."/>
        </authorList>
    </citation>
    <scope>NUCLEOTIDE SEQUENCE [LARGE SCALE GENOMIC DNA]</scope>
    <source>
        <strain evidence="7">Lst14</strain>
    </source>
</reference>
<evidence type="ECO:0000256" key="4">
    <source>
        <dbReference type="ARBA" id="ARBA00022790"/>
    </source>
</evidence>
<dbReference type="GO" id="GO:0005737">
    <property type="term" value="C:cytoplasm"/>
    <property type="evidence" value="ECO:0007669"/>
    <property type="project" value="UniProtKB-SubCell"/>
</dbReference>
<evidence type="ECO:0000256" key="2">
    <source>
        <dbReference type="ARBA" id="ARBA00004496"/>
    </source>
</evidence>
<evidence type="ECO:0000313" key="8">
    <source>
        <dbReference type="Proteomes" id="UP000291343"/>
    </source>
</evidence>
<organism evidence="7 8">
    <name type="scientific">Laodelphax striatellus</name>
    <name type="common">Small brown planthopper</name>
    <name type="synonym">Delphax striatella</name>
    <dbReference type="NCBI Taxonomy" id="195883"/>
    <lineage>
        <taxon>Eukaryota</taxon>
        <taxon>Metazoa</taxon>
        <taxon>Ecdysozoa</taxon>
        <taxon>Arthropoda</taxon>
        <taxon>Hexapoda</taxon>
        <taxon>Insecta</taxon>
        <taxon>Pterygota</taxon>
        <taxon>Neoptera</taxon>
        <taxon>Paraneoptera</taxon>
        <taxon>Hemiptera</taxon>
        <taxon>Auchenorrhyncha</taxon>
        <taxon>Fulgoroidea</taxon>
        <taxon>Delphacidae</taxon>
        <taxon>Criomorphinae</taxon>
        <taxon>Laodelphax</taxon>
    </lineage>
</organism>
<keyword evidence="4" id="KW-0736">Signalosome</keyword>
<dbReference type="InterPro" id="IPR033205">
    <property type="entry name" value="COP9_CSN8"/>
</dbReference>
<dbReference type="Pfam" id="PF10075">
    <property type="entry name" value="CSN8_PSD8_EIF3K"/>
    <property type="match status" value="1"/>
</dbReference>
<dbReference type="InterPro" id="IPR033464">
    <property type="entry name" value="CSN8_PSD8_EIF3K"/>
</dbReference>
<keyword evidence="8" id="KW-1185">Reference proteome</keyword>
<dbReference type="PANTHER" id="PTHR13339">
    <property type="entry name" value="COP9 SIGNALOSOME COMPLEX SUBUNIT 8"/>
    <property type="match status" value="1"/>
</dbReference>
<dbReference type="STRING" id="195883.A0A482X9Y0"/>
<dbReference type="PANTHER" id="PTHR13339:SF0">
    <property type="entry name" value="COP9 SIGNALOSOME COMPLEX SUBUNIT 8"/>
    <property type="match status" value="1"/>
</dbReference>
<dbReference type="FunCoup" id="A0A482X9Y0">
    <property type="interactions" value="1716"/>
</dbReference>
<evidence type="ECO:0000256" key="1">
    <source>
        <dbReference type="ARBA" id="ARBA00004123"/>
    </source>
</evidence>
<dbReference type="SMR" id="A0A482X9Y0"/>
<dbReference type="Gene3D" id="1.25.40.990">
    <property type="match status" value="1"/>
</dbReference>
<dbReference type="Proteomes" id="UP000291343">
    <property type="component" value="Unassembled WGS sequence"/>
</dbReference>
<comment type="caution">
    <text evidence="7">The sequence shown here is derived from an EMBL/GenBank/DDBJ whole genome shotgun (WGS) entry which is preliminary data.</text>
</comment>
<proteinExistence type="predicted"/>
<evidence type="ECO:0000256" key="5">
    <source>
        <dbReference type="ARBA" id="ARBA00023242"/>
    </source>
</evidence>
<evidence type="ECO:0000313" key="7">
    <source>
        <dbReference type="EMBL" id="RZF42536.1"/>
    </source>
</evidence>
<evidence type="ECO:0000259" key="6">
    <source>
        <dbReference type="Pfam" id="PF10075"/>
    </source>
</evidence>
<sequence>MVPENINTLGDELEKQELDAPGGIPPPQVYAKLLAIYLYRNDLCNAKYLWKRIPPSSKSSYPELNQIWEVGKAMWQRDLPAVYSTIQNTPWSENIVNIMKALHEEVQKRATELVGRAYSSLSVDTFSALVGVRPEEAVKVAAQQHWQVDNGLVIPTRPVISTPPIASSEDQLYKLTDFVSFLEN</sequence>
<comment type="subcellular location">
    <subcellularLocation>
        <location evidence="2">Cytoplasm</location>
    </subcellularLocation>
    <subcellularLocation>
        <location evidence="1">Nucleus</location>
    </subcellularLocation>
</comment>
<accession>A0A482X9Y0</accession>
<dbReference type="AlphaFoldDB" id="A0A482X9Y0"/>
<protein>
    <recommendedName>
        <fullName evidence="6">CSN8/PSMD8/EIF3K domain-containing protein</fullName>
    </recommendedName>
</protein>
<dbReference type="EMBL" id="QKKF02014912">
    <property type="protein sequence ID" value="RZF42536.1"/>
    <property type="molecule type" value="Genomic_DNA"/>
</dbReference>
<dbReference type="GO" id="GO:0000338">
    <property type="term" value="P:protein deneddylation"/>
    <property type="evidence" value="ECO:0007669"/>
    <property type="project" value="InterPro"/>
</dbReference>
<name>A0A482X9Y0_LAOST</name>
<evidence type="ECO:0000256" key="3">
    <source>
        <dbReference type="ARBA" id="ARBA00022490"/>
    </source>
</evidence>
<keyword evidence="3" id="KW-0963">Cytoplasm</keyword>
<dbReference type="GO" id="GO:0008180">
    <property type="term" value="C:COP9 signalosome"/>
    <property type="evidence" value="ECO:0007669"/>
    <property type="project" value="UniProtKB-KW"/>
</dbReference>